<feature type="region of interest" description="Disordered" evidence="1">
    <location>
        <begin position="66"/>
        <end position="100"/>
    </location>
</feature>
<sequence length="341" mass="39168">MVAFNGFVVCWTLVTLCIVSVLSQDGPVPPRINIPGAIPLGAIPVRAPQFRHPIPSGPALVRIRRPPQPKHQEEQHLNAIPTLPRSLDEAKPVTEDPEDEPSFIPHIVQQPQPLRDQFLETQAVLPRFNPQDRPSPIQRTQHVQPEPSREQLFSFVPDRQATILEANPPPPKQTYRRPAFREPRPQFEHEQEVQQPQRRVQQEYVRPRTSTEHQQNQEKEKKPVAQILRKYREENEDGSITWGFENDDGSYKEEIIGIDCITRGRYGYVDPDGMKREYTYETGILCDPNKKDLEDDEELPGGSYIDYQENAMVFPNGDRINLSTLAKNKARKPAGQAIYRN</sequence>
<dbReference type="PANTHER" id="PTHR10380">
    <property type="entry name" value="CUTICLE PROTEIN"/>
    <property type="match status" value="1"/>
</dbReference>
<accession>A0A9Q0MU59</accession>
<feature type="compositionally biased region" description="Basic and acidic residues" evidence="1">
    <location>
        <begin position="205"/>
        <end position="222"/>
    </location>
</feature>
<dbReference type="InterPro" id="IPR050468">
    <property type="entry name" value="Cuticle_Struct_Prot"/>
</dbReference>
<evidence type="ECO:0000313" key="3">
    <source>
        <dbReference type="EMBL" id="KAJ6636442.1"/>
    </source>
</evidence>
<dbReference type="GO" id="GO:0008010">
    <property type="term" value="F:structural constituent of chitin-based larval cuticle"/>
    <property type="evidence" value="ECO:0007669"/>
    <property type="project" value="TreeGrafter"/>
</dbReference>
<dbReference type="AlphaFoldDB" id="A0A9Q0MU59"/>
<evidence type="ECO:0000256" key="2">
    <source>
        <dbReference type="SAM" id="SignalP"/>
    </source>
</evidence>
<dbReference type="EMBL" id="WJQU01000004">
    <property type="protein sequence ID" value="KAJ6636442.1"/>
    <property type="molecule type" value="Genomic_DNA"/>
</dbReference>
<organism evidence="3 4">
    <name type="scientific">Pseudolycoriella hygida</name>
    <dbReference type="NCBI Taxonomy" id="35572"/>
    <lineage>
        <taxon>Eukaryota</taxon>
        <taxon>Metazoa</taxon>
        <taxon>Ecdysozoa</taxon>
        <taxon>Arthropoda</taxon>
        <taxon>Hexapoda</taxon>
        <taxon>Insecta</taxon>
        <taxon>Pterygota</taxon>
        <taxon>Neoptera</taxon>
        <taxon>Endopterygota</taxon>
        <taxon>Diptera</taxon>
        <taxon>Nematocera</taxon>
        <taxon>Sciaroidea</taxon>
        <taxon>Sciaridae</taxon>
        <taxon>Pseudolycoriella</taxon>
    </lineage>
</organism>
<feature type="region of interest" description="Disordered" evidence="1">
    <location>
        <begin position="127"/>
        <end position="148"/>
    </location>
</feature>
<comment type="caution">
    <text evidence="3">The sequence shown here is derived from an EMBL/GenBank/DDBJ whole genome shotgun (WGS) entry which is preliminary data.</text>
</comment>
<feature type="compositionally biased region" description="Low complexity" evidence="1">
    <location>
        <begin position="193"/>
        <end position="204"/>
    </location>
</feature>
<dbReference type="OrthoDB" id="7222477at2759"/>
<dbReference type="GO" id="GO:0062129">
    <property type="term" value="C:chitin-based extracellular matrix"/>
    <property type="evidence" value="ECO:0007669"/>
    <property type="project" value="TreeGrafter"/>
</dbReference>
<feature type="chain" id="PRO_5040359472" evidence="2">
    <location>
        <begin position="24"/>
        <end position="341"/>
    </location>
</feature>
<protein>
    <submittedName>
        <fullName evidence="3">Uncharacterized protein</fullName>
    </submittedName>
</protein>
<keyword evidence="4" id="KW-1185">Reference proteome</keyword>
<dbReference type="PANTHER" id="PTHR10380:SF2">
    <property type="entry name" value="AGAP003037-PA"/>
    <property type="match status" value="1"/>
</dbReference>
<evidence type="ECO:0000313" key="4">
    <source>
        <dbReference type="Proteomes" id="UP001151699"/>
    </source>
</evidence>
<gene>
    <name evidence="3" type="ORF">Bhyg_15032</name>
</gene>
<name>A0A9Q0MU59_9DIPT</name>
<keyword evidence="2" id="KW-0732">Signal</keyword>
<feature type="region of interest" description="Disordered" evidence="1">
    <location>
        <begin position="184"/>
        <end position="222"/>
    </location>
</feature>
<proteinExistence type="predicted"/>
<reference evidence="3" key="1">
    <citation type="submission" date="2022-07" db="EMBL/GenBank/DDBJ databases">
        <authorList>
            <person name="Trinca V."/>
            <person name="Uliana J.V.C."/>
            <person name="Torres T.T."/>
            <person name="Ward R.J."/>
            <person name="Monesi N."/>
        </authorList>
    </citation>
    <scope>NUCLEOTIDE SEQUENCE</scope>
    <source>
        <strain evidence="3">HSMRA1968</strain>
        <tissue evidence="3">Whole embryos</tissue>
    </source>
</reference>
<feature type="signal peptide" evidence="2">
    <location>
        <begin position="1"/>
        <end position="23"/>
    </location>
</feature>
<evidence type="ECO:0000256" key="1">
    <source>
        <dbReference type="SAM" id="MobiDB-lite"/>
    </source>
</evidence>
<dbReference type="Proteomes" id="UP001151699">
    <property type="component" value="Chromosome C"/>
</dbReference>